<keyword evidence="12" id="KW-0206">Cytoskeleton</keyword>
<keyword evidence="7" id="KW-0735">Signal-anchor</keyword>
<comment type="caution">
    <text evidence="15">The sequence shown here is derived from an EMBL/GenBank/DDBJ whole genome shotgun (WGS) entry which is preliminary data.</text>
</comment>
<feature type="region of interest" description="Disordered" evidence="13">
    <location>
        <begin position="29"/>
        <end position="48"/>
    </location>
</feature>
<protein>
    <recommendedName>
        <fullName evidence="17">Beta-sarcoglycan</fullName>
    </recommendedName>
</protein>
<evidence type="ECO:0000256" key="10">
    <source>
        <dbReference type="ARBA" id="ARBA00023157"/>
    </source>
</evidence>
<comment type="similarity">
    <text evidence="3">Belongs to the sarcoglycan beta/delta/gamma/zeta family.</text>
</comment>
<dbReference type="InterPro" id="IPR006875">
    <property type="entry name" value="Sarcoglycan"/>
</dbReference>
<dbReference type="EMBL" id="ASGP02000003">
    <property type="protein sequence ID" value="KAH9517250.1"/>
    <property type="molecule type" value="Genomic_DNA"/>
</dbReference>
<keyword evidence="10" id="KW-1015">Disulfide bond</keyword>
<feature type="transmembrane region" description="Helical" evidence="14">
    <location>
        <begin position="165"/>
        <end position="188"/>
    </location>
</feature>
<keyword evidence="11" id="KW-0325">Glycoprotein</keyword>
<evidence type="ECO:0000313" key="16">
    <source>
        <dbReference type="Proteomes" id="UP000790347"/>
    </source>
</evidence>
<evidence type="ECO:0000256" key="6">
    <source>
        <dbReference type="ARBA" id="ARBA00022692"/>
    </source>
</evidence>
<comment type="subcellular location">
    <subcellularLocation>
        <location evidence="2">Cell membrane</location>
        <location evidence="2">Sarcolemma</location>
        <topology evidence="2">Single-pass type II membrane protein</topology>
    </subcellularLocation>
    <subcellularLocation>
        <location evidence="1">Cytoplasm</location>
        <location evidence="1">Cytoskeleton</location>
    </subcellularLocation>
</comment>
<dbReference type="Pfam" id="PF04790">
    <property type="entry name" value="Sarcoglycan_1"/>
    <property type="match status" value="1"/>
</dbReference>
<keyword evidence="9 14" id="KW-0472">Membrane</keyword>
<keyword evidence="8 14" id="KW-1133">Transmembrane helix</keyword>
<evidence type="ECO:0000256" key="1">
    <source>
        <dbReference type="ARBA" id="ARBA00004245"/>
    </source>
</evidence>
<dbReference type="PANTHER" id="PTHR12939">
    <property type="entry name" value="SARCOGLYCAN"/>
    <property type="match status" value="1"/>
</dbReference>
<evidence type="ECO:0000256" key="2">
    <source>
        <dbReference type="ARBA" id="ARBA00004274"/>
    </source>
</evidence>
<evidence type="ECO:0000256" key="3">
    <source>
        <dbReference type="ARBA" id="ARBA00007574"/>
    </source>
</evidence>
<evidence type="ECO:0000256" key="12">
    <source>
        <dbReference type="ARBA" id="ARBA00023212"/>
    </source>
</evidence>
<keyword evidence="5" id="KW-0963">Cytoplasm</keyword>
<evidence type="ECO:0000256" key="13">
    <source>
        <dbReference type="SAM" id="MobiDB-lite"/>
    </source>
</evidence>
<evidence type="ECO:0000256" key="4">
    <source>
        <dbReference type="ARBA" id="ARBA00022475"/>
    </source>
</evidence>
<dbReference type="GO" id="GO:0016012">
    <property type="term" value="C:sarcoglycan complex"/>
    <property type="evidence" value="ECO:0007669"/>
    <property type="project" value="InterPro"/>
</dbReference>
<evidence type="ECO:0000256" key="11">
    <source>
        <dbReference type="ARBA" id="ARBA00023180"/>
    </source>
</evidence>
<proteinExistence type="inferred from homology"/>
<evidence type="ECO:0000256" key="8">
    <source>
        <dbReference type="ARBA" id="ARBA00022989"/>
    </source>
</evidence>
<evidence type="ECO:0000256" key="5">
    <source>
        <dbReference type="ARBA" id="ARBA00022490"/>
    </source>
</evidence>
<evidence type="ECO:0008006" key="17">
    <source>
        <dbReference type="Google" id="ProtNLM"/>
    </source>
</evidence>
<reference evidence="15" key="1">
    <citation type="submission" date="2013-05" db="EMBL/GenBank/DDBJ databases">
        <authorList>
            <person name="Yim A.K.Y."/>
            <person name="Chan T.F."/>
            <person name="Ji K.M."/>
            <person name="Liu X.Y."/>
            <person name="Zhou J.W."/>
            <person name="Li R.Q."/>
            <person name="Yang K.Y."/>
            <person name="Li J."/>
            <person name="Li M."/>
            <person name="Law P.T.W."/>
            <person name="Wu Y.L."/>
            <person name="Cai Z.L."/>
            <person name="Qin H."/>
            <person name="Bao Y."/>
            <person name="Leung R.K.K."/>
            <person name="Ng P.K.S."/>
            <person name="Zou J."/>
            <person name="Zhong X.J."/>
            <person name="Ran P.X."/>
            <person name="Zhong N.S."/>
            <person name="Liu Z.G."/>
            <person name="Tsui S.K.W."/>
        </authorList>
    </citation>
    <scope>NUCLEOTIDE SEQUENCE</scope>
    <source>
        <strain evidence="15">Derf</strain>
        <tissue evidence="15">Whole organism</tissue>
    </source>
</reference>
<evidence type="ECO:0000256" key="9">
    <source>
        <dbReference type="ARBA" id="ARBA00023136"/>
    </source>
</evidence>
<evidence type="ECO:0000256" key="14">
    <source>
        <dbReference type="SAM" id="Phobius"/>
    </source>
</evidence>
<dbReference type="InterPro" id="IPR039972">
    <property type="entry name" value="Sarcoglycan_gamma/delta/zeta"/>
</dbReference>
<accession>A0A922I4J4</accession>
<feature type="region of interest" description="Disordered" evidence="13">
    <location>
        <begin position="1"/>
        <end position="23"/>
    </location>
</feature>
<dbReference type="AlphaFoldDB" id="A0A922I4J4"/>
<dbReference type="GO" id="GO:0005856">
    <property type="term" value="C:cytoskeleton"/>
    <property type="evidence" value="ECO:0007669"/>
    <property type="project" value="UniProtKB-SubCell"/>
</dbReference>
<keyword evidence="6 14" id="KW-0812">Transmembrane</keyword>
<reference evidence="15" key="2">
    <citation type="journal article" date="2022" name="Res Sq">
        <title>Comparative Genomics Reveals Insights into the Divergent Evolution of Astigmatic Mites and Household Pest Adaptations.</title>
        <authorList>
            <person name="Xiong Q."/>
            <person name="Wan A.T.-Y."/>
            <person name="Liu X.-Y."/>
            <person name="Fung C.S.-H."/>
            <person name="Xiao X."/>
            <person name="Malainual N."/>
            <person name="Hou J."/>
            <person name="Wang L."/>
            <person name="Wang M."/>
            <person name="Yang K."/>
            <person name="Cui Y."/>
            <person name="Leung E."/>
            <person name="Nong W."/>
            <person name="Shin S.-K."/>
            <person name="Au S."/>
            <person name="Jeong K.Y."/>
            <person name="Chew F.T."/>
            <person name="Hui J."/>
            <person name="Leung T.F."/>
            <person name="Tungtrongchitr A."/>
            <person name="Zhong N."/>
            <person name="Liu Z."/>
            <person name="Tsui S."/>
        </authorList>
    </citation>
    <scope>NUCLEOTIDE SEQUENCE</scope>
    <source>
        <strain evidence="15">Derf</strain>
        <tissue evidence="15">Whole organism</tissue>
    </source>
</reference>
<organism evidence="15 16">
    <name type="scientific">Dermatophagoides farinae</name>
    <name type="common">American house dust mite</name>
    <dbReference type="NCBI Taxonomy" id="6954"/>
    <lineage>
        <taxon>Eukaryota</taxon>
        <taxon>Metazoa</taxon>
        <taxon>Ecdysozoa</taxon>
        <taxon>Arthropoda</taxon>
        <taxon>Chelicerata</taxon>
        <taxon>Arachnida</taxon>
        <taxon>Acari</taxon>
        <taxon>Acariformes</taxon>
        <taxon>Sarcoptiformes</taxon>
        <taxon>Astigmata</taxon>
        <taxon>Psoroptidia</taxon>
        <taxon>Analgoidea</taxon>
        <taxon>Pyroglyphidae</taxon>
        <taxon>Dermatophagoidinae</taxon>
        <taxon>Dermatophagoides</taxon>
    </lineage>
</organism>
<sequence>MIHSMKENVDNNNDDDDVDDQRSSQSVMIIGNRRHSHSRSHSHSRPSSLMFQNYHPLIIMNDNNRQSINPGRRRFTNVLETQLDQDTENDFDYNGHNVENYDHHHQHDEQQQQYYAESGSECPPITEHPVVVDQQMMLMYPSVDDYHAEYLMQQEVGIYGWRKKILYILLVINIVMVGINFALAFWIVSVLGFSTNGIGPVDFGSLDNNQPDNDQIIRIHGSANGDIIFRSLSNDSSQINGTRLIISNDKIQLFTNHFEVYDRKNSLMFALDSSSDESSNLSRPSRSLINNQSETSLQQITIRTNAIKFLNDINNLNLQLSLQTPSVINTINDELRLYSPQSRLLLRGPKSIHLESKLGDISLVTYDNLQLQSNVGRITLDSRAIYLRKLWTTSPTTLDDNKTLNTTENNLFDESLLFPKPIVYQVCVCSKSGRLFLTQADKPCQVKSYRDCR</sequence>
<evidence type="ECO:0000313" key="15">
    <source>
        <dbReference type="EMBL" id="KAH9517250.1"/>
    </source>
</evidence>
<dbReference type="Proteomes" id="UP000790347">
    <property type="component" value="Unassembled WGS sequence"/>
</dbReference>
<feature type="compositionally biased region" description="Basic residues" evidence="13">
    <location>
        <begin position="32"/>
        <end position="44"/>
    </location>
</feature>
<gene>
    <name evidence="15" type="ORF">DERF_007930</name>
</gene>
<keyword evidence="16" id="KW-1185">Reference proteome</keyword>
<keyword evidence="4" id="KW-1003">Cell membrane</keyword>
<name>A0A922I4J4_DERFA</name>
<evidence type="ECO:0000256" key="7">
    <source>
        <dbReference type="ARBA" id="ARBA00022968"/>
    </source>
</evidence>
<dbReference type="GO" id="GO:0042383">
    <property type="term" value="C:sarcolemma"/>
    <property type="evidence" value="ECO:0007669"/>
    <property type="project" value="UniProtKB-SubCell"/>
</dbReference>
<dbReference type="PANTHER" id="PTHR12939:SF10">
    <property type="entry name" value="EG:4F1.1 PROTEIN"/>
    <property type="match status" value="1"/>
</dbReference>